<gene>
    <name evidence="1" type="ORF">J07HQW1_01067</name>
</gene>
<organism evidence="1 2">
    <name type="scientific">Haloquadratum walsbyi J07HQW1</name>
    <dbReference type="NCBI Taxonomy" id="1238424"/>
    <lineage>
        <taxon>Archaea</taxon>
        <taxon>Methanobacteriati</taxon>
        <taxon>Methanobacteriota</taxon>
        <taxon>Stenosarchaea group</taxon>
        <taxon>Halobacteria</taxon>
        <taxon>Halobacteriales</taxon>
        <taxon>Haloferacaceae</taxon>
        <taxon>Haloquadratum</taxon>
    </lineage>
</organism>
<name>U1N3B9_9EURY</name>
<sequence>MSDTTTESSQIPLNVNADLTVSVDGGTAEVSSTGDRLFVTFPSILPAVNALRGLPSDPDSADTVAAVLSRTDLTTEVRVHDRTVAVIGSKANPGTLSEALSADPIEVRLGGVIGAVTRELSDAVERVRQLVR</sequence>
<reference evidence="1 2" key="1">
    <citation type="journal article" date="2013" name="PLoS ONE">
        <title>Assembly-driven community genomics of a hypersaline microbial ecosystem.</title>
        <authorList>
            <person name="Podell S."/>
            <person name="Ugalde J.A."/>
            <person name="Narasingarao P."/>
            <person name="Banfield J.F."/>
            <person name="Heidelberg K.B."/>
            <person name="Allen E.E."/>
        </authorList>
    </citation>
    <scope>NUCLEOTIDE SEQUENCE [LARGE SCALE GENOMIC DNA]</scope>
    <source>
        <strain evidence="2">J07HQW1</strain>
    </source>
</reference>
<dbReference type="STRING" id="1238424.J07HQW1_01067"/>
<evidence type="ECO:0000313" key="1">
    <source>
        <dbReference type="EMBL" id="ERG91035.1"/>
    </source>
</evidence>
<accession>U1N3B9</accession>
<proteinExistence type="predicted"/>
<dbReference type="HOGENOM" id="CLU_154327_0_0_2"/>
<dbReference type="Proteomes" id="UP000030649">
    <property type="component" value="Unassembled WGS sequence"/>
</dbReference>
<evidence type="ECO:0000313" key="2">
    <source>
        <dbReference type="Proteomes" id="UP000030649"/>
    </source>
</evidence>
<dbReference type="AlphaFoldDB" id="U1N3B9"/>
<protein>
    <submittedName>
        <fullName evidence="1">Uncharacterized protein</fullName>
    </submittedName>
</protein>
<dbReference type="EMBL" id="KE356560">
    <property type="protein sequence ID" value="ERG91035.1"/>
    <property type="molecule type" value="Genomic_DNA"/>
</dbReference>